<name>A0A1M7XVP5_9BACT</name>
<dbReference type="STRING" id="1121416.SAMN02745220_00109"/>
<evidence type="ECO:0000313" key="2">
    <source>
        <dbReference type="Proteomes" id="UP000184603"/>
    </source>
</evidence>
<dbReference type="EMBL" id="FRFE01000001">
    <property type="protein sequence ID" value="SHO42712.1"/>
    <property type="molecule type" value="Genomic_DNA"/>
</dbReference>
<dbReference type="RefSeq" id="WP_073611489.1">
    <property type="nucleotide sequence ID" value="NZ_FRFE01000001.1"/>
</dbReference>
<dbReference type="Proteomes" id="UP000184603">
    <property type="component" value="Unassembled WGS sequence"/>
</dbReference>
<proteinExistence type="predicted"/>
<dbReference type="Pfam" id="PF09996">
    <property type="entry name" value="DUF2237"/>
    <property type="match status" value="1"/>
</dbReference>
<keyword evidence="2" id="KW-1185">Reference proteome</keyword>
<dbReference type="PANTHER" id="PTHR37466">
    <property type="entry name" value="SLR1628 PROTEIN"/>
    <property type="match status" value="1"/>
</dbReference>
<gene>
    <name evidence="1" type="ORF">SAMN02745220_00109</name>
</gene>
<dbReference type="InterPro" id="IPR018714">
    <property type="entry name" value="DUF2237"/>
</dbReference>
<organism evidence="1 2">
    <name type="scientific">Desulfopila aestuarii DSM 18488</name>
    <dbReference type="NCBI Taxonomy" id="1121416"/>
    <lineage>
        <taxon>Bacteria</taxon>
        <taxon>Pseudomonadati</taxon>
        <taxon>Thermodesulfobacteriota</taxon>
        <taxon>Desulfobulbia</taxon>
        <taxon>Desulfobulbales</taxon>
        <taxon>Desulfocapsaceae</taxon>
        <taxon>Desulfopila</taxon>
    </lineage>
</organism>
<evidence type="ECO:0008006" key="3">
    <source>
        <dbReference type="Google" id="ProtNLM"/>
    </source>
</evidence>
<dbReference type="OrthoDB" id="9792525at2"/>
<dbReference type="Gene3D" id="3.30.56.110">
    <property type="entry name" value="Protein of unknown function DUF2237"/>
    <property type="match status" value="1"/>
</dbReference>
<evidence type="ECO:0000313" key="1">
    <source>
        <dbReference type="EMBL" id="SHO42712.1"/>
    </source>
</evidence>
<protein>
    <recommendedName>
        <fullName evidence="3">DUF2237 domain-containing protein</fullName>
    </recommendedName>
</protein>
<sequence>MSNNVLGTPLESCSLDPMTGFTREGSCITGDDDFGRHVICVRVTEEFLQFSYEQGNDLITPQPFTDFPGLNPGDRWCVCAARWKEALDHDVAPPVILMATESSALEVVSLEDLLTHSYHEQQC</sequence>
<accession>A0A1M7XVP5</accession>
<reference evidence="1 2" key="1">
    <citation type="submission" date="2016-12" db="EMBL/GenBank/DDBJ databases">
        <authorList>
            <person name="Song W.-J."/>
            <person name="Kurnit D.M."/>
        </authorList>
    </citation>
    <scope>NUCLEOTIDE SEQUENCE [LARGE SCALE GENOMIC DNA]</scope>
    <source>
        <strain evidence="1 2">DSM 18488</strain>
    </source>
</reference>
<dbReference type="PANTHER" id="PTHR37466:SF1">
    <property type="entry name" value="SLR1628 PROTEIN"/>
    <property type="match status" value="1"/>
</dbReference>
<dbReference type="AlphaFoldDB" id="A0A1M7XVP5"/>